<dbReference type="HOGENOM" id="CLU_047407_4_1_11"/>
<dbReference type="eggNOG" id="COG4974">
    <property type="taxonomic scope" value="Bacteria"/>
</dbReference>
<dbReference type="SUPFAM" id="SSF56349">
    <property type="entry name" value="DNA breaking-rejoining enzymes"/>
    <property type="match status" value="1"/>
</dbReference>
<dbReference type="InterPro" id="IPR004107">
    <property type="entry name" value="Integrase_SAM-like_N"/>
</dbReference>
<dbReference type="InterPro" id="IPR011010">
    <property type="entry name" value="DNA_brk_join_enz"/>
</dbReference>
<dbReference type="InterPro" id="IPR013762">
    <property type="entry name" value="Integrase-like_cat_sf"/>
</dbReference>
<feature type="domain" description="Tyr recombinase" evidence="5">
    <location>
        <begin position="127"/>
        <end position="359"/>
    </location>
</feature>
<dbReference type="Gene3D" id="1.10.150.130">
    <property type="match status" value="1"/>
</dbReference>
<dbReference type="PANTHER" id="PTHR34605">
    <property type="entry name" value="PHAGE_INTEGRASE DOMAIN-CONTAINING PROTEIN"/>
    <property type="match status" value="1"/>
</dbReference>
<evidence type="ECO:0000256" key="1">
    <source>
        <dbReference type="ARBA" id="ARBA00022908"/>
    </source>
</evidence>
<dbReference type="GO" id="GO:0015074">
    <property type="term" value="P:DNA integration"/>
    <property type="evidence" value="ECO:0007669"/>
    <property type="project" value="UniProtKB-KW"/>
</dbReference>
<dbReference type="KEGG" id="nml:Namu_2752"/>
<dbReference type="PROSITE" id="PS51900">
    <property type="entry name" value="CB"/>
    <property type="match status" value="1"/>
</dbReference>
<dbReference type="InterPro" id="IPR002104">
    <property type="entry name" value="Integrase_catalytic"/>
</dbReference>
<dbReference type="InParanoid" id="C8X8P3"/>
<evidence type="ECO:0000256" key="2">
    <source>
        <dbReference type="ARBA" id="ARBA00023125"/>
    </source>
</evidence>
<keyword evidence="3" id="KW-0233">DNA recombination</keyword>
<dbReference type="GO" id="GO:0006310">
    <property type="term" value="P:DNA recombination"/>
    <property type="evidence" value="ECO:0007669"/>
    <property type="project" value="UniProtKB-KW"/>
</dbReference>
<gene>
    <name evidence="7" type="ordered locus">Namu_2752</name>
</gene>
<dbReference type="Gene3D" id="1.10.443.10">
    <property type="entry name" value="Intergrase catalytic core"/>
    <property type="match status" value="1"/>
</dbReference>
<keyword evidence="2 4" id="KW-0238">DNA-binding</keyword>
<dbReference type="InterPro" id="IPR052925">
    <property type="entry name" value="Phage_Integrase-like_Recomb"/>
</dbReference>
<dbReference type="Proteomes" id="UP000002218">
    <property type="component" value="Chromosome"/>
</dbReference>
<dbReference type="InterPro" id="IPR010998">
    <property type="entry name" value="Integrase_recombinase_N"/>
</dbReference>
<evidence type="ECO:0000313" key="8">
    <source>
        <dbReference type="Proteomes" id="UP000002218"/>
    </source>
</evidence>
<dbReference type="PROSITE" id="PS51898">
    <property type="entry name" value="TYR_RECOMBINASE"/>
    <property type="match status" value="1"/>
</dbReference>
<dbReference type="InterPro" id="IPR044068">
    <property type="entry name" value="CB"/>
</dbReference>
<feature type="domain" description="Core-binding (CB)" evidence="6">
    <location>
        <begin position="21"/>
        <end position="101"/>
    </location>
</feature>
<evidence type="ECO:0000259" key="6">
    <source>
        <dbReference type="PROSITE" id="PS51900"/>
    </source>
</evidence>
<name>C8X8P3_NAKMY</name>
<evidence type="ECO:0000256" key="3">
    <source>
        <dbReference type="ARBA" id="ARBA00023172"/>
    </source>
</evidence>
<dbReference type="RefSeq" id="WP_015747977.1">
    <property type="nucleotide sequence ID" value="NC_013235.1"/>
</dbReference>
<protein>
    <submittedName>
        <fullName evidence="7">Integrase domain protein SAM domain protein</fullName>
    </submittedName>
</protein>
<keyword evidence="8" id="KW-1185">Reference proteome</keyword>
<organism evidence="7 8">
    <name type="scientific">Nakamurella multipartita (strain ATCC 700099 / DSM 44233 / CIP 104796 / JCM 9543 / NBRC 105858 / Y-104)</name>
    <name type="common">Microsphaera multipartita</name>
    <dbReference type="NCBI Taxonomy" id="479431"/>
    <lineage>
        <taxon>Bacteria</taxon>
        <taxon>Bacillati</taxon>
        <taxon>Actinomycetota</taxon>
        <taxon>Actinomycetes</taxon>
        <taxon>Nakamurellales</taxon>
        <taxon>Nakamurellaceae</taxon>
        <taxon>Nakamurella</taxon>
    </lineage>
</organism>
<keyword evidence="1" id="KW-0229">DNA integration</keyword>
<dbReference type="Pfam" id="PF02899">
    <property type="entry name" value="Phage_int_SAM_1"/>
    <property type="match status" value="1"/>
</dbReference>
<proteinExistence type="predicted"/>
<sequence>MQPAAGSSAANEMRLPVLAGDDPFAVADAYRRAALSGATMSAYRTDWSHFADRCAVAAHRPLPADPDVVGAYLAHLGRAGSSASTLGRRLAAINKVHQWAGLPRPGVNPAVTLVMEGFRRSDERPVRRMAPLLLADLTRMLSALDTDSSPQGALGRRDRVLLLFGWALACRRGELTALRITDVTPTAGGLAIRIRRSKTDQRGRGLTKGLPCGRTPLTCPVCAYCDWRRLSDAADRRGRVGVLAALERHATSTDHDHDLPADDDLDADRPVLRGVRAGGHLTGAVTGHAVNLVVKRRLPDDLDPARFGAHSLRAGFITEAARRGATGREIRRQTGQSSDRVVEIYIRENDPLAGNAVTAVGL</sequence>
<dbReference type="STRING" id="479431.Namu_2752"/>
<dbReference type="EMBL" id="CP001737">
    <property type="protein sequence ID" value="ACV79098.1"/>
    <property type="molecule type" value="Genomic_DNA"/>
</dbReference>
<dbReference type="GO" id="GO:0003677">
    <property type="term" value="F:DNA binding"/>
    <property type="evidence" value="ECO:0007669"/>
    <property type="project" value="UniProtKB-UniRule"/>
</dbReference>
<evidence type="ECO:0000313" key="7">
    <source>
        <dbReference type="EMBL" id="ACV79098.1"/>
    </source>
</evidence>
<dbReference type="AlphaFoldDB" id="C8X8P3"/>
<dbReference type="PANTHER" id="PTHR34605:SF3">
    <property type="entry name" value="P CELL-TYPE AGGLUTINATION PROTEIN MAP4-LIKE-RELATED"/>
    <property type="match status" value="1"/>
</dbReference>
<evidence type="ECO:0000256" key="4">
    <source>
        <dbReference type="PROSITE-ProRule" id="PRU01248"/>
    </source>
</evidence>
<reference evidence="7 8" key="2">
    <citation type="journal article" date="2010" name="Stand. Genomic Sci.">
        <title>Complete genome sequence of Nakamurella multipartita type strain (Y-104).</title>
        <authorList>
            <person name="Tice H."/>
            <person name="Mayilraj S."/>
            <person name="Sims D."/>
            <person name="Lapidus A."/>
            <person name="Nolan M."/>
            <person name="Lucas S."/>
            <person name="Glavina Del Rio T."/>
            <person name="Copeland A."/>
            <person name="Cheng J.F."/>
            <person name="Meincke L."/>
            <person name="Bruce D."/>
            <person name="Goodwin L."/>
            <person name="Pitluck S."/>
            <person name="Ivanova N."/>
            <person name="Mavromatis K."/>
            <person name="Ovchinnikova G."/>
            <person name="Pati A."/>
            <person name="Chen A."/>
            <person name="Palaniappan K."/>
            <person name="Land M."/>
            <person name="Hauser L."/>
            <person name="Chang Y.J."/>
            <person name="Jeffries C.D."/>
            <person name="Detter J.C."/>
            <person name="Brettin T."/>
            <person name="Rohde M."/>
            <person name="Goker M."/>
            <person name="Bristow J."/>
            <person name="Eisen J.A."/>
            <person name="Markowitz V."/>
            <person name="Hugenholtz P."/>
            <person name="Kyrpides N.C."/>
            <person name="Klenk H.P."/>
            <person name="Chen F."/>
        </authorList>
    </citation>
    <scope>NUCLEOTIDE SEQUENCE [LARGE SCALE GENOMIC DNA]</scope>
    <source>
        <strain evidence="8">ATCC 700099 / DSM 44233 / CIP 104796 / JCM 9543 / NBRC 105858 / Y-104</strain>
    </source>
</reference>
<reference evidence="8" key="1">
    <citation type="submission" date="2009-09" db="EMBL/GenBank/DDBJ databases">
        <title>The complete genome of Nakamurella multipartita DSM 44233.</title>
        <authorList>
            <consortium name="US DOE Joint Genome Institute (JGI-PGF)"/>
            <person name="Lucas S."/>
            <person name="Copeland A."/>
            <person name="Lapidus A."/>
            <person name="Glavina del Rio T."/>
            <person name="Dalin E."/>
            <person name="Tice H."/>
            <person name="Bruce D."/>
            <person name="Goodwin L."/>
            <person name="Pitluck S."/>
            <person name="Kyrpides N."/>
            <person name="Mavromatis K."/>
            <person name="Ivanova N."/>
            <person name="Ovchinnikova G."/>
            <person name="Sims D."/>
            <person name="Meincke L."/>
            <person name="Brettin T."/>
            <person name="Detter J.C."/>
            <person name="Han C."/>
            <person name="Larimer F."/>
            <person name="Land M."/>
            <person name="Hauser L."/>
            <person name="Markowitz V."/>
            <person name="Cheng J.-F."/>
            <person name="Hugenholtz P."/>
            <person name="Woyke T."/>
            <person name="Wu D."/>
            <person name="Klenk H.-P."/>
            <person name="Eisen J.A."/>
        </authorList>
    </citation>
    <scope>NUCLEOTIDE SEQUENCE [LARGE SCALE GENOMIC DNA]</scope>
    <source>
        <strain evidence="8">ATCC 700099 / DSM 44233 / CIP 104796 / JCM 9543 / NBRC 105858 / Y-104</strain>
    </source>
</reference>
<evidence type="ECO:0000259" key="5">
    <source>
        <dbReference type="PROSITE" id="PS51898"/>
    </source>
</evidence>
<accession>C8X8P3</accession>
<dbReference type="SUPFAM" id="SSF47823">
    <property type="entry name" value="lambda integrase-like, N-terminal domain"/>
    <property type="match status" value="1"/>
</dbReference>